<name>A0ACD0NY59_9BASI</name>
<protein>
    <submittedName>
        <fullName evidence="1">Uncharacterized protein</fullName>
    </submittedName>
</protein>
<proteinExistence type="predicted"/>
<accession>A0ACD0NY59</accession>
<dbReference type="EMBL" id="KZ819908">
    <property type="protein sequence ID" value="PWN50670.1"/>
    <property type="molecule type" value="Genomic_DNA"/>
</dbReference>
<sequence length="200" mass="22405">MRNWSPLPFLPLLFLLSQLARISSSVKIVPGDPNPTKRVEFHRPETPPRPPLQRREDPPPTQDTPWTPNLKELAMASTYFWYGTAQVGICYGLPSTVRLQNSYPKFVCNMQRGFDSDHSTLRYPQTCILLKVLNQDLLDHIRDFCQQRFGGKWTPVVIKKNPKNPAADDKEVVVQPKNVILPLVIQDGGGGGGGGGTRGF</sequence>
<gene>
    <name evidence="1" type="ORF">IE53DRAFT_82720</name>
</gene>
<keyword evidence="2" id="KW-1185">Reference proteome</keyword>
<evidence type="ECO:0000313" key="1">
    <source>
        <dbReference type="EMBL" id="PWN50670.1"/>
    </source>
</evidence>
<dbReference type="Proteomes" id="UP000245626">
    <property type="component" value="Unassembled WGS sequence"/>
</dbReference>
<reference evidence="1 2" key="1">
    <citation type="journal article" date="2018" name="Mol. Biol. Evol.">
        <title>Broad Genomic Sampling Reveals a Smut Pathogenic Ancestry of the Fungal Clade Ustilaginomycotina.</title>
        <authorList>
            <person name="Kijpornyongpan T."/>
            <person name="Mondo S.J."/>
            <person name="Barry K."/>
            <person name="Sandor L."/>
            <person name="Lee J."/>
            <person name="Lipzen A."/>
            <person name="Pangilinan J."/>
            <person name="LaButti K."/>
            <person name="Hainaut M."/>
            <person name="Henrissat B."/>
            <person name="Grigoriev I.V."/>
            <person name="Spatafora J.W."/>
            <person name="Aime M.C."/>
        </authorList>
    </citation>
    <scope>NUCLEOTIDE SEQUENCE [LARGE SCALE GENOMIC DNA]</scope>
    <source>
        <strain evidence="1 2">SA 807</strain>
    </source>
</reference>
<evidence type="ECO:0000313" key="2">
    <source>
        <dbReference type="Proteomes" id="UP000245626"/>
    </source>
</evidence>
<organism evidence="1 2">
    <name type="scientific">Violaceomyces palustris</name>
    <dbReference type="NCBI Taxonomy" id="1673888"/>
    <lineage>
        <taxon>Eukaryota</taxon>
        <taxon>Fungi</taxon>
        <taxon>Dikarya</taxon>
        <taxon>Basidiomycota</taxon>
        <taxon>Ustilaginomycotina</taxon>
        <taxon>Ustilaginomycetes</taxon>
        <taxon>Violaceomycetales</taxon>
        <taxon>Violaceomycetaceae</taxon>
        <taxon>Violaceomyces</taxon>
    </lineage>
</organism>